<protein>
    <recommendedName>
        <fullName evidence="11">Zinc-finger domain-containing protein</fullName>
    </recommendedName>
</protein>
<proteinExistence type="predicted"/>
<dbReference type="InterPro" id="IPR040221">
    <property type="entry name" value="CDCA7/CDA7L"/>
</dbReference>
<evidence type="ECO:0000313" key="13">
    <source>
        <dbReference type="Proteomes" id="UP000287651"/>
    </source>
</evidence>
<dbReference type="InterPro" id="IPR018866">
    <property type="entry name" value="Znf-4CXXC_R1"/>
</dbReference>
<reference evidence="12 13" key="1">
    <citation type="journal article" date="2014" name="Agronomy (Basel)">
        <title>A Draft Genome Sequence for Ensete ventricosum, the Drought-Tolerant Tree Against Hunger.</title>
        <authorList>
            <person name="Harrison J."/>
            <person name="Moore K.A."/>
            <person name="Paszkiewicz K."/>
            <person name="Jones T."/>
            <person name="Grant M."/>
            <person name="Ambacheew D."/>
            <person name="Muzemil S."/>
            <person name="Studholme D.J."/>
        </authorList>
    </citation>
    <scope>NUCLEOTIDE SEQUENCE [LARGE SCALE GENOMIC DNA]</scope>
</reference>
<gene>
    <name evidence="12" type="ORF">B296_00022089</name>
</gene>
<dbReference type="GO" id="GO:0005737">
    <property type="term" value="C:cytoplasm"/>
    <property type="evidence" value="ECO:0007669"/>
    <property type="project" value="UniProtKB-SubCell"/>
</dbReference>
<keyword evidence="8" id="KW-0804">Transcription</keyword>
<evidence type="ECO:0000256" key="6">
    <source>
        <dbReference type="ARBA" id="ARBA00022843"/>
    </source>
</evidence>
<organism evidence="12 13">
    <name type="scientific">Ensete ventricosum</name>
    <name type="common">Abyssinian banana</name>
    <name type="synonym">Musa ensete</name>
    <dbReference type="NCBI Taxonomy" id="4639"/>
    <lineage>
        <taxon>Eukaryota</taxon>
        <taxon>Viridiplantae</taxon>
        <taxon>Streptophyta</taxon>
        <taxon>Embryophyta</taxon>
        <taxon>Tracheophyta</taxon>
        <taxon>Spermatophyta</taxon>
        <taxon>Magnoliopsida</taxon>
        <taxon>Liliopsida</taxon>
        <taxon>Zingiberales</taxon>
        <taxon>Musaceae</taxon>
        <taxon>Ensete</taxon>
    </lineage>
</organism>
<keyword evidence="6" id="KW-0832">Ubl conjugation</keyword>
<dbReference type="PANTHER" id="PTHR31169:SF8">
    <property type="entry name" value="ZINC-FINGER DOMAIN OF MONOAMINE-OXIDASE A REPRESSOR R1 PROTEIN"/>
    <property type="match status" value="1"/>
</dbReference>
<evidence type="ECO:0000256" key="2">
    <source>
        <dbReference type="ARBA" id="ARBA00004496"/>
    </source>
</evidence>
<evidence type="ECO:0000256" key="3">
    <source>
        <dbReference type="ARBA" id="ARBA00022490"/>
    </source>
</evidence>
<dbReference type="GO" id="GO:0006355">
    <property type="term" value="P:regulation of DNA-templated transcription"/>
    <property type="evidence" value="ECO:0007669"/>
    <property type="project" value="InterPro"/>
</dbReference>
<comment type="subcellular location">
    <subcellularLocation>
        <location evidence="2">Cytoplasm</location>
    </subcellularLocation>
    <subcellularLocation>
        <location evidence="1">Nucleus</location>
    </subcellularLocation>
</comment>
<sequence length="224" mass="24601">MAVPHNATADGNPATEDIKNPAEASPASVSSPSKHNKSLGVRVAHGRTYDSENGKSCHQVIKKIFANHCRQRTTDFGAPCRQIRRDKPCPIKYGEKAEEVALMEDWSCPKCRGESVAHKRSHGKENYLDEPSVGGDDKKGVDWAAEDVGAALQFLEFCNAFSEGKDVKKKLKDDVAKAMLSLKEGSHSDAEQENLVSKIRAETEKAHAEMLEIMEQLPKGVPFD</sequence>
<evidence type="ECO:0000256" key="9">
    <source>
        <dbReference type="ARBA" id="ARBA00023242"/>
    </source>
</evidence>
<evidence type="ECO:0000256" key="5">
    <source>
        <dbReference type="ARBA" id="ARBA00022553"/>
    </source>
</evidence>
<feature type="domain" description="Zinc-finger" evidence="11">
    <location>
        <begin position="49"/>
        <end position="114"/>
    </location>
</feature>
<dbReference type="AlphaFoldDB" id="A0A426ZRC3"/>
<evidence type="ECO:0000313" key="12">
    <source>
        <dbReference type="EMBL" id="RRT66573.1"/>
    </source>
</evidence>
<accession>A0A426ZRC3</accession>
<evidence type="ECO:0000256" key="10">
    <source>
        <dbReference type="SAM" id="MobiDB-lite"/>
    </source>
</evidence>
<comment type="caution">
    <text evidence="12">The sequence shown here is derived from an EMBL/GenBank/DDBJ whole genome shotgun (WGS) entry which is preliminary data.</text>
</comment>
<keyword evidence="9" id="KW-0539">Nucleus</keyword>
<evidence type="ECO:0000256" key="1">
    <source>
        <dbReference type="ARBA" id="ARBA00004123"/>
    </source>
</evidence>
<evidence type="ECO:0000259" key="11">
    <source>
        <dbReference type="Pfam" id="PF10497"/>
    </source>
</evidence>
<keyword evidence="3" id="KW-0963">Cytoplasm</keyword>
<name>A0A426ZRC3_ENSVE</name>
<dbReference type="GO" id="GO:0005634">
    <property type="term" value="C:nucleus"/>
    <property type="evidence" value="ECO:0007669"/>
    <property type="project" value="UniProtKB-SubCell"/>
</dbReference>
<keyword evidence="4" id="KW-1017">Isopeptide bond</keyword>
<dbReference type="Pfam" id="PF10497">
    <property type="entry name" value="zf-4CXXC_R1"/>
    <property type="match status" value="1"/>
</dbReference>
<feature type="compositionally biased region" description="Low complexity" evidence="10">
    <location>
        <begin position="21"/>
        <end position="33"/>
    </location>
</feature>
<keyword evidence="5" id="KW-0597">Phosphoprotein</keyword>
<evidence type="ECO:0000256" key="8">
    <source>
        <dbReference type="ARBA" id="ARBA00023163"/>
    </source>
</evidence>
<dbReference type="EMBL" id="AMZH03005374">
    <property type="protein sequence ID" value="RRT66573.1"/>
    <property type="molecule type" value="Genomic_DNA"/>
</dbReference>
<feature type="region of interest" description="Disordered" evidence="10">
    <location>
        <begin position="1"/>
        <end position="39"/>
    </location>
</feature>
<keyword evidence="7" id="KW-0805">Transcription regulation</keyword>
<dbReference type="Proteomes" id="UP000287651">
    <property type="component" value="Unassembled WGS sequence"/>
</dbReference>
<dbReference type="PANTHER" id="PTHR31169">
    <property type="entry name" value="OS05G0300700 PROTEIN"/>
    <property type="match status" value="1"/>
</dbReference>
<evidence type="ECO:0000256" key="7">
    <source>
        <dbReference type="ARBA" id="ARBA00023015"/>
    </source>
</evidence>
<evidence type="ECO:0000256" key="4">
    <source>
        <dbReference type="ARBA" id="ARBA00022499"/>
    </source>
</evidence>